<gene>
    <name evidence="2" type="ORF">AM305_05065</name>
</gene>
<dbReference type="AlphaFoldDB" id="C5RZB9"/>
<feature type="chain" id="PRO_5002955378" description="Periplasmic protein" evidence="1">
    <location>
        <begin position="21"/>
        <end position="356"/>
    </location>
</feature>
<evidence type="ECO:0000313" key="3">
    <source>
        <dbReference type="Proteomes" id="UP000005532"/>
    </source>
</evidence>
<name>C5RZB9_9PAST</name>
<keyword evidence="1" id="KW-0732">Signal</keyword>
<accession>C5RZB9</accession>
<dbReference type="Proteomes" id="UP000005532">
    <property type="component" value="Unassembled WGS sequence"/>
</dbReference>
<feature type="signal peptide" evidence="1">
    <location>
        <begin position="1"/>
        <end position="20"/>
    </location>
</feature>
<protein>
    <recommendedName>
        <fullName evidence="4">Periplasmic protein</fullName>
    </recommendedName>
</protein>
<comment type="caution">
    <text evidence="2">The sequence shown here is derived from an EMBL/GenBank/DDBJ whole genome shotgun (WGS) entry which is preliminary data.</text>
</comment>
<dbReference type="EMBL" id="ACQL01000041">
    <property type="protein sequence ID" value="EER47987.1"/>
    <property type="molecule type" value="Genomic_DNA"/>
</dbReference>
<proteinExistence type="predicted"/>
<sequence length="356" mass="40416">MFKKSLIYLMLLSVSPLTFGKVFEAVGEGDTPEMARRVAVSNAIKESVGEFVSAKEELNNDDFNQFLVSHSNAYVKKVDVISQKKINSDEYRVEVAVDIESQVLLKALKDSQKVRVKDIQNDELFADLAKLNANKETKQDFQEVFEETLLKPLQNGDKVLVDLAIDGKLRILDADSSEEYATVSLPITATPNKEFLQIFKRLLKQSLVNNTKATKVVELNLSKSIIYYQADIELLNKQYIDNYKWITELSKYYGNNLSGSHKTGILLTLLDQDENELDSYFFKTSRDVINKNVKLEVRYQNDKPFNPQLLLPKCEGNIICQFASGKAKINLIFPIKKEIISEIKGLDLIFSHAGIQ</sequence>
<reference evidence="2 3" key="1">
    <citation type="journal article" date="2010" name="Vet. Microbiol.">
        <title>Production of haemolysins by strains of the Actinobacillus minor/porcitonsillarum complex.</title>
        <authorList>
            <person name="Arya G."/>
            <person name="Niven D.F."/>
        </authorList>
    </citation>
    <scope>NUCLEOTIDE SEQUENCE [LARGE SCALE GENOMIC DNA]</scope>
    <source>
        <strain evidence="2 3">NM305</strain>
    </source>
</reference>
<dbReference type="OrthoDB" id="5677453at2"/>
<evidence type="ECO:0000256" key="1">
    <source>
        <dbReference type="SAM" id="SignalP"/>
    </source>
</evidence>
<evidence type="ECO:0008006" key="4">
    <source>
        <dbReference type="Google" id="ProtNLM"/>
    </source>
</evidence>
<evidence type="ECO:0000313" key="2">
    <source>
        <dbReference type="EMBL" id="EER47987.1"/>
    </source>
</evidence>
<organism evidence="2 3">
    <name type="scientific">Actinobacillus minor NM305</name>
    <dbReference type="NCBI Taxonomy" id="637911"/>
    <lineage>
        <taxon>Bacteria</taxon>
        <taxon>Pseudomonadati</taxon>
        <taxon>Pseudomonadota</taxon>
        <taxon>Gammaproteobacteria</taxon>
        <taxon>Pasteurellales</taxon>
        <taxon>Pasteurellaceae</taxon>
        <taxon>Actinobacillus</taxon>
    </lineage>
</organism>